<evidence type="ECO:0000313" key="8">
    <source>
        <dbReference type="EMBL" id="CDW81552.1"/>
    </source>
</evidence>
<evidence type="ECO:0000256" key="4">
    <source>
        <dbReference type="ARBA" id="ARBA00022989"/>
    </source>
</evidence>
<dbReference type="GO" id="GO:0005886">
    <property type="term" value="C:plasma membrane"/>
    <property type="evidence" value="ECO:0007669"/>
    <property type="project" value="TreeGrafter"/>
</dbReference>
<accession>A0A078AJ90</accession>
<keyword evidence="3" id="KW-0677">Repeat</keyword>
<evidence type="ECO:0000313" key="9">
    <source>
        <dbReference type="Proteomes" id="UP000039865"/>
    </source>
</evidence>
<keyword evidence="5 6" id="KW-0472">Membrane</keyword>
<dbReference type="GO" id="GO:0005216">
    <property type="term" value="F:monoatomic ion channel activity"/>
    <property type="evidence" value="ECO:0007669"/>
    <property type="project" value="InterPro"/>
</dbReference>
<dbReference type="InterPro" id="IPR036322">
    <property type="entry name" value="WD40_repeat_dom_sf"/>
</dbReference>
<comment type="subcellular location">
    <subcellularLocation>
        <location evidence="1">Membrane</location>
        <topology evidence="1">Multi-pass membrane protein</topology>
    </subcellularLocation>
</comment>
<evidence type="ECO:0000259" key="7">
    <source>
        <dbReference type="Pfam" id="PF00520"/>
    </source>
</evidence>
<organism evidence="8 9">
    <name type="scientific">Stylonychia lemnae</name>
    <name type="common">Ciliate</name>
    <dbReference type="NCBI Taxonomy" id="5949"/>
    <lineage>
        <taxon>Eukaryota</taxon>
        <taxon>Sar</taxon>
        <taxon>Alveolata</taxon>
        <taxon>Ciliophora</taxon>
        <taxon>Intramacronucleata</taxon>
        <taxon>Spirotrichea</taxon>
        <taxon>Stichotrichia</taxon>
        <taxon>Sporadotrichida</taxon>
        <taxon>Oxytrichidae</taxon>
        <taxon>Stylonychinae</taxon>
        <taxon>Stylonychia</taxon>
    </lineage>
</organism>
<dbReference type="InterPro" id="IPR024862">
    <property type="entry name" value="TRPV"/>
</dbReference>
<dbReference type="GO" id="GO:0098703">
    <property type="term" value="P:calcium ion import across plasma membrane"/>
    <property type="evidence" value="ECO:0007669"/>
    <property type="project" value="TreeGrafter"/>
</dbReference>
<reference evidence="8 9" key="1">
    <citation type="submission" date="2014-06" db="EMBL/GenBank/DDBJ databases">
        <authorList>
            <person name="Swart Estienne"/>
        </authorList>
    </citation>
    <scope>NUCLEOTIDE SEQUENCE [LARGE SCALE GENOMIC DNA]</scope>
    <source>
        <strain evidence="8 9">130c</strain>
    </source>
</reference>
<dbReference type="SUPFAM" id="SSF50978">
    <property type="entry name" value="WD40 repeat-like"/>
    <property type="match status" value="1"/>
</dbReference>
<protein>
    <submittedName>
        <fullName evidence="8">Wd-40 repeat protein</fullName>
    </submittedName>
</protein>
<keyword evidence="4 6" id="KW-1133">Transmembrane helix</keyword>
<dbReference type="PANTHER" id="PTHR10582">
    <property type="entry name" value="TRANSIENT RECEPTOR POTENTIAL ION CHANNEL PROTEIN"/>
    <property type="match status" value="1"/>
</dbReference>
<feature type="transmembrane region" description="Helical" evidence="6">
    <location>
        <begin position="849"/>
        <end position="867"/>
    </location>
</feature>
<evidence type="ECO:0000256" key="1">
    <source>
        <dbReference type="ARBA" id="ARBA00004141"/>
    </source>
</evidence>
<keyword evidence="9" id="KW-1185">Reference proteome</keyword>
<dbReference type="PANTHER" id="PTHR10582:SF2">
    <property type="entry name" value="INACTIVE"/>
    <property type="match status" value="1"/>
</dbReference>
<dbReference type="Pfam" id="PF00520">
    <property type="entry name" value="Ion_trans"/>
    <property type="match status" value="1"/>
</dbReference>
<dbReference type="EMBL" id="CCKQ01010054">
    <property type="protein sequence ID" value="CDW81552.1"/>
    <property type="molecule type" value="Genomic_DNA"/>
</dbReference>
<feature type="transmembrane region" description="Helical" evidence="6">
    <location>
        <begin position="822"/>
        <end position="840"/>
    </location>
</feature>
<dbReference type="InParanoid" id="A0A078AJ90"/>
<evidence type="ECO:0000256" key="5">
    <source>
        <dbReference type="ARBA" id="ARBA00023136"/>
    </source>
</evidence>
<name>A0A078AJ90_STYLE</name>
<feature type="domain" description="Ion transport" evidence="7">
    <location>
        <begin position="851"/>
        <end position="1050"/>
    </location>
</feature>
<evidence type="ECO:0000256" key="3">
    <source>
        <dbReference type="ARBA" id="ARBA00022737"/>
    </source>
</evidence>
<feature type="transmembrane region" description="Helical" evidence="6">
    <location>
        <begin position="882"/>
        <end position="899"/>
    </location>
</feature>
<proteinExistence type="predicted"/>
<feature type="transmembrane region" description="Helical" evidence="6">
    <location>
        <begin position="1019"/>
        <end position="1042"/>
    </location>
</feature>
<dbReference type="OrthoDB" id="437584at2759"/>
<dbReference type="InterPro" id="IPR005821">
    <property type="entry name" value="Ion_trans_dom"/>
</dbReference>
<evidence type="ECO:0000256" key="6">
    <source>
        <dbReference type="SAM" id="Phobius"/>
    </source>
</evidence>
<keyword evidence="2 6" id="KW-0812">Transmembrane</keyword>
<feature type="transmembrane region" description="Helical" evidence="6">
    <location>
        <begin position="953"/>
        <end position="976"/>
    </location>
</feature>
<sequence>MQTADSLTSLKEENALTTYFNEADEDKFNKSLVLDYYKEQGLNPIQMGISSRYICILFEPLLGSQELHILQRYTNAILYQTQLSTNVATFHLYDPIDCQLEDNYAEGDAHLIMTLEKKAEHSSQFLHVLKISKKNIVYSLKHEISEKKFDTFLFSAVSIDMKYFAISRIFQIPKEEIKKEDILKHPCQHYVLFVSLSNKKFKNVSETPKLLKSNQLALYPKIIFVNQSDKALIFIHGVEIQLYDIVKKQNLSTVNLKTYEGLEVGYYLDQKQYFMIDKKQLKEWKISLKADQIKLVETNPIINIDPDVNIEFSVNCIPYHHQLKNMTSVKWFSFNGRFITIQLDRKFIVFDIDKNKEVLSALGMKIIFSDDQQSLIINVGGQYYKYYDWNSDEGLFQLKQPFIKNVVSRVDFVPGSSSKVVIYDEQQNCLILRDFLQNTNTFLMKKLTFSSDKYTLLNNNLISFFETRSSQSGKQNYFIIFNFEQQYPELELQINDQILDVRLSLDQKFLYISNSSQVKVLDIKNLKSVVCKYMIQNVNQIIEQTDQTYLICKNSARTQIFGVKTLNPITKAQLPTKTDSFTSSTFLMKYIIKGLNHEDNLVKENSLVAYQTFHQFGMVDTFYGQNGLTILHHIIKNNDQSLMQKFFDNVKVQNLYHATFKGMSPLSYAYEMNKLQHMNIILEFFCKHQESIIVTSEDLLTLMDCPLPSAKLLILNLFTVPRFYKCALPFNVDSNKQIILVPFQNNLIGQPLCNKIVDLFQNNPGGEDIVLQICSSIFEYDFERGSASSLNFLKKYSKETSEDVVRSNLRFIIAYKYEECLTFLRLQAAAFFLFLASFYIRQIFLYDSLFYTLYLLVFNSIFFGYELNQIFRSGIKNHFDNIWNFTDMIAYTLFYFSCIRNFMEIQNKAHLIISTLIDNVTLICLLLRGMSHLRIFSSLRYFNNMIIEIIRDMASFTIILIYWIVGFSLMFYLFTFERDYDYEESFDIYNSVLIFVNSLQFTYKLSFGDFDTTEFSSQQWILFIISSFFIPLVLFNLIIAVMGDTYDRVQTLATSVDLKEQAKLVMEVEGLLNLKNKTYVSKLHRLLICHNAEIGQDAPEQIKWEGKIKILTKIIQRVEEKVQGSIGIKKDILDAVDEVKIMVKKLRLKLDNENS</sequence>
<dbReference type="Proteomes" id="UP000039865">
    <property type="component" value="Unassembled WGS sequence"/>
</dbReference>
<dbReference type="AlphaFoldDB" id="A0A078AJ90"/>
<gene>
    <name evidence="8" type="primary">Contig7955.g8494</name>
    <name evidence="8" type="ORF">STYLEM_10571</name>
</gene>
<evidence type="ECO:0000256" key="2">
    <source>
        <dbReference type="ARBA" id="ARBA00022692"/>
    </source>
</evidence>